<keyword evidence="3" id="KW-0472">Membrane</keyword>
<dbReference type="Proteomes" id="UP001056201">
    <property type="component" value="Chromosome 1"/>
</dbReference>
<keyword evidence="8" id="KW-1185">Reference proteome</keyword>
<keyword evidence="4" id="KW-0547">Nucleotide-binding</keyword>
<keyword evidence="3" id="KW-1003">Cell membrane</keyword>
<dbReference type="InterPro" id="IPR027417">
    <property type="entry name" value="P-loop_NTPase"/>
</dbReference>
<name>A0ABY4S2N1_AQUTE</name>
<evidence type="ECO:0000256" key="4">
    <source>
        <dbReference type="ARBA" id="ARBA00022741"/>
    </source>
</evidence>
<keyword evidence="2" id="KW-0813">Transport</keyword>
<dbReference type="InterPro" id="IPR003593">
    <property type="entry name" value="AAA+_ATPase"/>
</dbReference>
<proteinExistence type="inferred from homology"/>
<evidence type="ECO:0000256" key="5">
    <source>
        <dbReference type="ARBA" id="ARBA00022840"/>
    </source>
</evidence>
<dbReference type="InterPro" id="IPR003439">
    <property type="entry name" value="ABC_transporter-like_ATP-bd"/>
</dbReference>
<dbReference type="SMART" id="SM00382">
    <property type="entry name" value="AAA"/>
    <property type="match status" value="1"/>
</dbReference>
<evidence type="ECO:0000313" key="7">
    <source>
        <dbReference type="EMBL" id="URI06041.1"/>
    </source>
</evidence>
<dbReference type="PANTHER" id="PTHR42734:SF5">
    <property type="entry name" value="IRON TRANSPORT SYSTEM ATP-BINDING PROTEIN HI_0361-RELATED"/>
    <property type="match status" value="1"/>
</dbReference>
<accession>A0ABY4S2N1</accession>
<protein>
    <submittedName>
        <fullName evidence="7">ATP-binding cassette domain-containing protein</fullName>
    </submittedName>
</protein>
<gene>
    <name evidence="7" type="ORF">MW290_08850</name>
</gene>
<organism evidence="7 8">
    <name type="scientific">Aquincola tertiaricarbonis</name>
    <dbReference type="NCBI Taxonomy" id="391953"/>
    <lineage>
        <taxon>Bacteria</taxon>
        <taxon>Pseudomonadati</taxon>
        <taxon>Pseudomonadota</taxon>
        <taxon>Betaproteobacteria</taxon>
        <taxon>Burkholderiales</taxon>
        <taxon>Sphaerotilaceae</taxon>
        <taxon>Aquincola</taxon>
    </lineage>
</organism>
<feature type="domain" description="ABC transporter" evidence="6">
    <location>
        <begin position="8"/>
        <end position="235"/>
    </location>
</feature>
<reference evidence="7" key="1">
    <citation type="submission" date="2022-05" db="EMBL/GenBank/DDBJ databases">
        <title>An RpoN-dependent PEP-CTERM gene is involved in floc formation of an Aquincola tertiaricarbonis strain.</title>
        <authorList>
            <person name="Qiu D."/>
            <person name="Xia M."/>
        </authorList>
    </citation>
    <scope>NUCLEOTIDE SEQUENCE</scope>
    <source>
        <strain evidence="7">RN12</strain>
    </source>
</reference>
<dbReference type="SUPFAM" id="SSF52540">
    <property type="entry name" value="P-loop containing nucleoside triphosphate hydrolases"/>
    <property type="match status" value="1"/>
</dbReference>
<sequence>MAASDAAVQLHGVGVRYGSQAAVAGVQADFSRAALHAIVGPNGAGKSSLIGAMAGLQRHSGRIEVAADLRPHMGYLPQRSQVDRSFPITVADFAAMGLWPRLGALRGMSRAQAQAVDEVLDRLGLQTLQRRLIGELSTGQFQRLLFARLCLQDARLLLLDEPFAALDEDTTTALMALLQTWRDQGRTVIAVLHEQAIVRAHFDSALLMAGTALLQGPADAALAPAAWRHAERQLARQAAALPSPA</sequence>
<dbReference type="Gene3D" id="3.40.50.300">
    <property type="entry name" value="P-loop containing nucleotide triphosphate hydrolases"/>
    <property type="match status" value="1"/>
</dbReference>
<evidence type="ECO:0000256" key="2">
    <source>
        <dbReference type="ARBA" id="ARBA00022448"/>
    </source>
</evidence>
<dbReference type="GO" id="GO:0005524">
    <property type="term" value="F:ATP binding"/>
    <property type="evidence" value="ECO:0007669"/>
    <property type="project" value="UniProtKB-KW"/>
</dbReference>
<dbReference type="PANTHER" id="PTHR42734">
    <property type="entry name" value="METAL TRANSPORT SYSTEM ATP-BINDING PROTEIN TM_0124-RELATED"/>
    <property type="match status" value="1"/>
</dbReference>
<keyword evidence="5 7" id="KW-0067">ATP-binding</keyword>
<dbReference type="EMBL" id="CP097635">
    <property type="protein sequence ID" value="URI06041.1"/>
    <property type="molecule type" value="Genomic_DNA"/>
</dbReference>
<evidence type="ECO:0000259" key="6">
    <source>
        <dbReference type="PROSITE" id="PS50893"/>
    </source>
</evidence>
<evidence type="ECO:0000313" key="8">
    <source>
        <dbReference type="Proteomes" id="UP001056201"/>
    </source>
</evidence>
<dbReference type="RefSeq" id="WP_250194306.1">
    <property type="nucleotide sequence ID" value="NZ_CP097635.1"/>
</dbReference>
<dbReference type="InterPro" id="IPR050153">
    <property type="entry name" value="Metal_Ion_Import_ABC"/>
</dbReference>
<dbReference type="PROSITE" id="PS50893">
    <property type="entry name" value="ABC_TRANSPORTER_2"/>
    <property type="match status" value="1"/>
</dbReference>
<evidence type="ECO:0000256" key="1">
    <source>
        <dbReference type="ARBA" id="ARBA00005417"/>
    </source>
</evidence>
<comment type="similarity">
    <text evidence="1">Belongs to the ABC transporter superfamily.</text>
</comment>
<evidence type="ECO:0000256" key="3">
    <source>
        <dbReference type="ARBA" id="ARBA00022475"/>
    </source>
</evidence>
<dbReference type="Pfam" id="PF00005">
    <property type="entry name" value="ABC_tran"/>
    <property type="match status" value="1"/>
</dbReference>